<dbReference type="SUPFAM" id="SSF46767">
    <property type="entry name" value="Methylated DNA-protein cysteine methyltransferase, C-terminal domain"/>
    <property type="match status" value="1"/>
</dbReference>
<organism evidence="3 4">
    <name type="scientific">Massiliimalia timonensis</name>
    <dbReference type="NCBI Taxonomy" id="1987501"/>
    <lineage>
        <taxon>Bacteria</taxon>
        <taxon>Bacillati</taxon>
        <taxon>Bacillota</taxon>
        <taxon>Clostridia</taxon>
        <taxon>Eubacteriales</taxon>
        <taxon>Oscillospiraceae</taxon>
        <taxon>Massiliimalia</taxon>
    </lineage>
</organism>
<sequence length="123" mass="13860">MQLLCDKAGSSYDRSIVMKQNSFARIYEIVKKIPKGKVATYGQIALMAGNPRWSRVVGYALHVNPDPDRIPCFRVVNRFGEVSSAFAFGGENRQIGLLRQEGVTFLEEGRVDLKKHQWDGISE</sequence>
<feature type="domain" description="Methylated-DNA-[protein]-cysteine S-methyltransferase DNA binding" evidence="2">
    <location>
        <begin position="24"/>
        <end position="103"/>
    </location>
</feature>
<dbReference type="GO" id="GO:0003824">
    <property type="term" value="F:catalytic activity"/>
    <property type="evidence" value="ECO:0007669"/>
    <property type="project" value="InterPro"/>
</dbReference>
<dbReference type="Pfam" id="PF01035">
    <property type="entry name" value="DNA_binding_1"/>
    <property type="match status" value="1"/>
</dbReference>
<dbReference type="GO" id="GO:0006281">
    <property type="term" value="P:DNA repair"/>
    <property type="evidence" value="ECO:0007669"/>
    <property type="project" value="InterPro"/>
</dbReference>
<dbReference type="InterPro" id="IPR036217">
    <property type="entry name" value="MethylDNA_cys_MeTrfase_DNAb"/>
</dbReference>
<dbReference type="InterPro" id="IPR036388">
    <property type="entry name" value="WH-like_DNA-bd_sf"/>
</dbReference>
<evidence type="ECO:0000313" key="4">
    <source>
        <dbReference type="Proteomes" id="UP000632659"/>
    </source>
</evidence>
<dbReference type="AlphaFoldDB" id="A0A8J6TWM8"/>
<gene>
    <name evidence="3" type="ORF">H8702_02395</name>
</gene>
<protein>
    <submittedName>
        <fullName evidence="3">MGMT family protein</fullName>
    </submittedName>
</protein>
<evidence type="ECO:0000259" key="2">
    <source>
        <dbReference type="Pfam" id="PF01035"/>
    </source>
</evidence>
<evidence type="ECO:0000256" key="1">
    <source>
        <dbReference type="ARBA" id="ARBA00022763"/>
    </source>
</evidence>
<accession>A0A8J6TWM8</accession>
<dbReference type="Gene3D" id="1.10.10.10">
    <property type="entry name" value="Winged helix-like DNA-binding domain superfamily/Winged helix DNA-binding domain"/>
    <property type="match status" value="1"/>
</dbReference>
<dbReference type="PANTHER" id="PTHR42942:SF1">
    <property type="entry name" value="ALKYLTRANSFERASE-LIKE PROTEIN 1"/>
    <property type="match status" value="1"/>
</dbReference>
<dbReference type="InterPro" id="IPR014048">
    <property type="entry name" value="MethylDNA_cys_MeTrfase_DNA-bd"/>
</dbReference>
<name>A0A8J6TWM8_9FIRM</name>
<dbReference type="NCBIfam" id="TIGR00589">
    <property type="entry name" value="ogt"/>
    <property type="match status" value="1"/>
</dbReference>
<keyword evidence="1" id="KW-0227">DNA damage</keyword>
<dbReference type="CDD" id="cd06445">
    <property type="entry name" value="ATase"/>
    <property type="match status" value="1"/>
</dbReference>
<reference evidence="3" key="1">
    <citation type="submission" date="2020-08" db="EMBL/GenBank/DDBJ databases">
        <title>Genome public.</title>
        <authorList>
            <person name="Liu C."/>
            <person name="Sun Q."/>
        </authorList>
    </citation>
    <scope>NUCLEOTIDE SEQUENCE</scope>
    <source>
        <strain evidence="3">NSJ-15</strain>
    </source>
</reference>
<proteinExistence type="predicted"/>
<dbReference type="InterPro" id="IPR052520">
    <property type="entry name" value="ATL_DNA_repair"/>
</dbReference>
<dbReference type="Proteomes" id="UP000632659">
    <property type="component" value="Unassembled WGS sequence"/>
</dbReference>
<dbReference type="PANTHER" id="PTHR42942">
    <property type="entry name" value="6-O-METHYLGUANINE DNA METHYLTRANSFERASE"/>
    <property type="match status" value="1"/>
</dbReference>
<keyword evidence="4" id="KW-1185">Reference proteome</keyword>
<dbReference type="EMBL" id="JACRTL010000001">
    <property type="protein sequence ID" value="MBC8609970.1"/>
    <property type="molecule type" value="Genomic_DNA"/>
</dbReference>
<comment type="caution">
    <text evidence="3">The sequence shown here is derived from an EMBL/GenBank/DDBJ whole genome shotgun (WGS) entry which is preliminary data.</text>
</comment>
<evidence type="ECO:0000313" key="3">
    <source>
        <dbReference type="EMBL" id="MBC8609970.1"/>
    </source>
</evidence>